<accession>A0A0E2D432</accession>
<protein>
    <submittedName>
        <fullName evidence="2">Uncharacterized protein</fullName>
    </submittedName>
</protein>
<keyword evidence="1" id="KW-1133">Transmembrane helix</keyword>
<evidence type="ECO:0000256" key="1">
    <source>
        <dbReference type="SAM" id="Phobius"/>
    </source>
</evidence>
<feature type="transmembrane region" description="Helical" evidence="1">
    <location>
        <begin position="6"/>
        <end position="24"/>
    </location>
</feature>
<dbReference type="GeneID" id="61144787"/>
<name>A0A0E2D432_LEPIR</name>
<evidence type="ECO:0000313" key="2">
    <source>
        <dbReference type="EMBL" id="EKR54639.1"/>
    </source>
</evidence>
<keyword evidence="1" id="KW-0812">Transmembrane</keyword>
<keyword evidence="1" id="KW-0472">Membrane</keyword>
<feature type="transmembrane region" description="Helical" evidence="1">
    <location>
        <begin position="45"/>
        <end position="66"/>
    </location>
</feature>
<organism evidence="2 3">
    <name type="scientific">Leptospira interrogans str. UI 12758</name>
    <dbReference type="NCBI Taxonomy" id="1049938"/>
    <lineage>
        <taxon>Bacteria</taxon>
        <taxon>Pseudomonadati</taxon>
        <taxon>Spirochaetota</taxon>
        <taxon>Spirochaetia</taxon>
        <taxon>Leptospirales</taxon>
        <taxon>Leptospiraceae</taxon>
        <taxon>Leptospira</taxon>
    </lineage>
</organism>
<sequence>MYLSIGPVSEAFFSLFSFTEIFLHRPFQFIDTIMELENVSLKDKIIRAVVGFFLFILVGGLIVTFLPGDAEKSFFDVISGKSNVNAGKIGDYSIPMDYYQAAKRECYFQYRNIAPSLAEDPSTLQSCAFQTIRSLVVTEQIAKATGFSASETGIREELSDEARRIYRESVNGAGYSDDEVRKPEVIYKQILNSAPMQYRIDRKNASIIYDTLLNSDLKKTDGEIAVQKESTSARFRLRIVSYTDDQLSKLAEKEAPISEEILRAKYENEKKEGKLPKNTDGKEISFEERKNFLKSKLLLEIRSKSQEEWKGKLKTIQQEPDGLSKIASLLGANIQELKDQSLLDLWELKSGNQNIRLGSNTQFLKDLTTVAFGSKKVGGPYKESEKNVFVEFASLEIDSSKINNSQGPDLRDNPNLMNGFVMEINQALQEKYPIERRIGQKVEE</sequence>
<proteinExistence type="predicted"/>
<evidence type="ECO:0000313" key="3">
    <source>
        <dbReference type="Proteomes" id="UP000001340"/>
    </source>
</evidence>
<dbReference type="RefSeq" id="WP_000281386.1">
    <property type="nucleotide sequence ID" value="NZ_AHNR02000041.1"/>
</dbReference>
<dbReference type="AlphaFoldDB" id="A0A0E2D432"/>
<dbReference type="EMBL" id="AHNR02000041">
    <property type="protein sequence ID" value="EKR54639.1"/>
    <property type="molecule type" value="Genomic_DNA"/>
</dbReference>
<dbReference type="Proteomes" id="UP000001340">
    <property type="component" value="Unassembled WGS sequence"/>
</dbReference>
<comment type="caution">
    <text evidence="2">The sequence shown here is derived from an EMBL/GenBank/DDBJ whole genome shotgun (WGS) entry which is preliminary data.</text>
</comment>
<gene>
    <name evidence="2" type="ORF">LEP1GSC105_1359</name>
</gene>
<reference evidence="2 3" key="1">
    <citation type="submission" date="2012-10" db="EMBL/GenBank/DDBJ databases">
        <authorList>
            <person name="Harkins D.M."/>
            <person name="Durkin A.S."/>
            <person name="Brinkac L.M."/>
            <person name="Haft D.H."/>
            <person name="Selengut J.D."/>
            <person name="Sanka R."/>
            <person name="DePew J."/>
            <person name="Purushe J."/>
            <person name="Chanthongthip A."/>
            <person name="Lattana O."/>
            <person name="Phetsouvanh R."/>
            <person name="Newton P.N."/>
            <person name="Vinetz J.M."/>
            <person name="Sutton G.G."/>
            <person name="Nierman W.C."/>
            <person name="Fouts D.E."/>
        </authorList>
    </citation>
    <scope>NUCLEOTIDE SEQUENCE [LARGE SCALE GENOMIC DNA]</scope>
    <source>
        <strain evidence="2 3">UI 12758</strain>
    </source>
</reference>